<dbReference type="AlphaFoldDB" id="A0AAV5WT75"/>
<dbReference type="GO" id="GO:0031146">
    <property type="term" value="P:SCF-dependent proteasomal ubiquitin-dependent protein catabolic process"/>
    <property type="evidence" value="ECO:0007669"/>
    <property type="project" value="TreeGrafter"/>
</dbReference>
<evidence type="ECO:0000313" key="3">
    <source>
        <dbReference type="Proteomes" id="UP001432322"/>
    </source>
</evidence>
<dbReference type="Gene3D" id="2.60.120.260">
    <property type="entry name" value="Galactose-binding domain-like"/>
    <property type="match status" value="1"/>
</dbReference>
<dbReference type="PANTHER" id="PTHR12125">
    <property type="entry name" value="F-BOX ONLY PROTEIN 6-LIKE PROTEIN"/>
    <property type="match status" value="1"/>
</dbReference>
<dbReference type="InterPro" id="IPR039752">
    <property type="entry name" value="F-box_only"/>
</dbReference>
<dbReference type="GO" id="GO:0005737">
    <property type="term" value="C:cytoplasm"/>
    <property type="evidence" value="ECO:0007669"/>
    <property type="project" value="UniProtKB-ARBA"/>
</dbReference>
<reference evidence="2" key="1">
    <citation type="submission" date="2023-10" db="EMBL/GenBank/DDBJ databases">
        <title>Genome assembly of Pristionchus species.</title>
        <authorList>
            <person name="Yoshida K."/>
            <person name="Sommer R.J."/>
        </authorList>
    </citation>
    <scope>NUCLEOTIDE SEQUENCE</scope>
    <source>
        <strain evidence="2">RS5133</strain>
    </source>
</reference>
<name>A0AAV5WT75_9BILA</name>
<feature type="non-terminal residue" evidence="2">
    <location>
        <position position="1"/>
    </location>
</feature>
<accession>A0AAV5WT75</accession>
<dbReference type="PANTHER" id="PTHR12125:SF5">
    <property type="entry name" value="F-BOX DOMAIN-CONTAINING PROTEIN"/>
    <property type="match status" value="1"/>
</dbReference>
<evidence type="ECO:0000313" key="2">
    <source>
        <dbReference type="EMBL" id="GMT34533.1"/>
    </source>
</evidence>
<dbReference type="InterPro" id="IPR008979">
    <property type="entry name" value="Galactose-bd-like_sf"/>
</dbReference>
<evidence type="ECO:0000259" key="1">
    <source>
        <dbReference type="PROSITE" id="PS51114"/>
    </source>
</evidence>
<dbReference type="GO" id="GO:0019005">
    <property type="term" value="C:SCF ubiquitin ligase complex"/>
    <property type="evidence" value="ECO:0007669"/>
    <property type="project" value="TreeGrafter"/>
</dbReference>
<dbReference type="EMBL" id="BTSY01000006">
    <property type="protein sequence ID" value="GMT34533.1"/>
    <property type="molecule type" value="Genomic_DNA"/>
</dbReference>
<dbReference type="SUPFAM" id="SSF49785">
    <property type="entry name" value="Galactose-binding domain-like"/>
    <property type="match status" value="1"/>
</dbReference>
<dbReference type="GO" id="GO:0036503">
    <property type="term" value="P:ERAD pathway"/>
    <property type="evidence" value="ECO:0007669"/>
    <property type="project" value="TreeGrafter"/>
</dbReference>
<dbReference type="SMART" id="SM01198">
    <property type="entry name" value="FBA"/>
    <property type="match status" value="1"/>
</dbReference>
<protein>
    <recommendedName>
        <fullName evidence="1">FBA domain-containing protein</fullName>
    </recommendedName>
</protein>
<dbReference type="Pfam" id="PF04300">
    <property type="entry name" value="FBA"/>
    <property type="match status" value="1"/>
</dbReference>
<dbReference type="Proteomes" id="UP001432322">
    <property type="component" value="Unassembled WGS sequence"/>
</dbReference>
<dbReference type="GO" id="GO:0061630">
    <property type="term" value="F:ubiquitin protein ligase activity"/>
    <property type="evidence" value="ECO:0007669"/>
    <property type="project" value="TreeGrafter"/>
</dbReference>
<sequence length="246" mass="28827">LCERDHRTIPSLNFRKSLAEHANTHENCVGKLDFERIWVKNPFRSNLAPPILNTIGEMYRKNGWKFTDRSLYNSMLIEEPPEGCEQHPNITRCLATSHIYTTRLATIDFIKEGVPVWILDHIRPRIVIREFVVPRSGYAARYRMRVIANLPKEMNSHVRDADDHVDSCDFPSVWREEEREWPHWTHESKWEQVEICLEDYPAGIRTISVTSGGKDTQSTDYAEEYNGVKIANLEIHLEMPNVVRWL</sequence>
<organism evidence="2 3">
    <name type="scientific">Pristionchus fissidentatus</name>
    <dbReference type="NCBI Taxonomy" id="1538716"/>
    <lineage>
        <taxon>Eukaryota</taxon>
        <taxon>Metazoa</taxon>
        <taxon>Ecdysozoa</taxon>
        <taxon>Nematoda</taxon>
        <taxon>Chromadorea</taxon>
        <taxon>Rhabditida</taxon>
        <taxon>Rhabditina</taxon>
        <taxon>Diplogasteromorpha</taxon>
        <taxon>Diplogasteroidea</taxon>
        <taxon>Neodiplogasteridae</taxon>
        <taxon>Pristionchus</taxon>
    </lineage>
</organism>
<proteinExistence type="predicted"/>
<dbReference type="InterPro" id="IPR007397">
    <property type="entry name" value="F-box-assoc_dom"/>
</dbReference>
<keyword evidence="3" id="KW-1185">Reference proteome</keyword>
<dbReference type="GO" id="GO:0006516">
    <property type="term" value="P:glycoprotein catabolic process"/>
    <property type="evidence" value="ECO:0007669"/>
    <property type="project" value="TreeGrafter"/>
</dbReference>
<gene>
    <name evidence="2" type="ORF">PFISCL1PPCAC_25830</name>
</gene>
<comment type="caution">
    <text evidence="2">The sequence shown here is derived from an EMBL/GenBank/DDBJ whole genome shotgun (WGS) entry which is preliminary data.</text>
</comment>
<dbReference type="PROSITE" id="PS51114">
    <property type="entry name" value="FBA"/>
    <property type="match status" value="1"/>
</dbReference>
<feature type="domain" description="FBA" evidence="1">
    <location>
        <begin position="32"/>
        <end position="239"/>
    </location>
</feature>